<dbReference type="STRING" id="1802126.A3B25_03330"/>
<accession>A0A1G2GSF8</accession>
<protein>
    <recommendedName>
        <fullName evidence="3">Nudix hydrolase domain-containing protein</fullName>
    </recommendedName>
</protein>
<dbReference type="Proteomes" id="UP000179106">
    <property type="component" value="Unassembled WGS sequence"/>
</dbReference>
<evidence type="ECO:0008006" key="3">
    <source>
        <dbReference type="Google" id="ProtNLM"/>
    </source>
</evidence>
<reference evidence="1 2" key="1">
    <citation type="journal article" date="2016" name="Nat. Commun.">
        <title>Thousands of microbial genomes shed light on interconnected biogeochemical processes in an aquifer system.</title>
        <authorList>
            <person name="Anantharaman K."/>
            <person name="Brown C.T."/>
            <person name="Hug L.A."/>
            <person name="Sharon I."/>
            <person name="Castelle C.J."/>
            <person name="Probst A.J."/>
            <person name="Thomas B.C."/>
            <person name="Singh A."/>
            <person name="Wilkins M.J."/>
            <person name="Karaoz U."/>
            <person name="Brodie E.L."/>
            <person name="Williams K.H."/>
            <person name="Hubbard S.S."/>
            <person name="Banfield J.F."/>
        </authorList>
    </citation>
    <scope>NUCLEOTIDE SEQUENCE [LARGE SCALE GENOMIC DNA]</scope>
</reference>
<gene>
    <name evidence="1" type="ORF">A3B25_03330</name>
</gene>
<organism evidence="1 2">
    <name type="scientific">Candidatus Ryanbacteria bacterium RIFCSPLOWO2_01_FULL_48_26</name>
    <dbReference type="NCBI Taxonomy" id="1802126"/>
    <lineage>
        <taxon>Bacteria</taxon>
        <taxon>Candidatus Ryaniibacteriota</taxon>
    </lineage>
</organism>
<evidence type="ECO:0000313" key="1">
    <source>
        <dbReference type="EMBL" id="OGZ53142.1"/>
    </source>
</evidence>
<dbReference type="AlphaFoldDB" id="A0A1G2GSF8"/>
<proteinExistence type="predicted"/>
<evidence type="ECO:0000313" key="2">
    <source>
        <dbReference type="Proteomes" id="UP000179106"/>
    </source>
</evidence>
<dbReference type="EMBL" id="MHNW01000029">
    <property type="protein sequence ID" value="OGZ53142.1"/>
    <property type="molecule type" value="Genomic_DNA"/>
</dbReference>
<comment type="caution">
    <text evidence="1">The sequence shown here is derived from an EMBL/GenBank/DDBJ whole genome shotgun (WGS) entry which is preliminary data.</text>
</comment>
<sequence length="68" mass="7859">MTSFSRVTMFRDGVFGSSTHTVNSIFLVEARSVPRLVPDNQSSELRWFSKVDKKWPVYVRTMLELSGF</sequence>
<name>A0A1G2GSF8_9BACT</name>